<dbReference type="InterPro" id="IPR001611">
    <property type="entry name" value="Leu-rich_rpt"/>
</dbReference>
<dbReference type="AlphaFoldDB" id="A0AA88SYY5"/>
<dbReference type="SMART" id="SM00368">
    <property type="entry name" value="LRR_RI"/>
    <property type="match status" value="8"/>
</dbReference>
<keyword evidence="1" id="KW-0433">Leucine-rich repeat</keyword>
<dbReference type="Pfam" id="PF13516">
    <property type="entry name" value="LRR_6"/>
    <property type="match status" value="5"/>
</dbReference>
<sequence>MLDCPAVGSLSSIVKLEILRLKNCSLLETLRLSCCRLLESCCAHVASSIKSNPSHMRELDLSQNKIKDLGVNALSAALHIPQCSLQILRLDRCGLTEHCCTSLASVLKSECPNLRELELSNNDLQDLGVKLLCEGLKSPHCRLEALRLRACWSSESCCGSLASALMSNPSSLRELDLSENDLQDSGVKLLSAGLESPQCKLDTLRLMRCQVTGEGCAFLASALKLNPSYLRELDLSNNNLQESGIKLLSDVLEGSHCRLVTLR</sequence>
<dbReference type="PROSITE" id="PS51450">
    <property type="entry name" value="LRR"/>
    <property type="match status" value="1"/>
</dbReference>
<reference evidence="3" key="1">
    <citation type="submission" date="2023-07" db="EMBL/GenBank/DDBJ databases">
        <title>Chromosome-level Genome Assembly of Striped Snakehead (Channa striata).</title>
        <authorList>
            <person name="Liu H."/>
        </authorList>
    </citation>
    <scope>NUCLEOTIDE SEQUENCE</scope>
    <source>
        <strain evidence="3">Gz</strain>
        <tissue evidence="3">Muscle</tissue>
    </source>
</reference>
<organism evidence="3 4">
    <name type="scientific">Channa striata</name>
    <name type="common">Snakehead murrel</name>
    <name type="synonym">Ophicephalus striatus</name>
    <dbReference type="NCBI Taxonomy" id="64152"/>
    <lineage>
        <taxon>Eukaryota</taxon>
        <taxon>Metazoa</taxon>
        <taxon>Chordata</taxon>
        <taxon>Craniata</taxon>
        <taxon>Vertebrata</taxon>
        <taxon>Euteleostomi</taxon>
        <taxon>Actinopterygii</taxon>
        <taxon>Neopterygii</taxon>
        <taxon>Teleostei</taxon>
        <taxon>Neoteleostei</taxon>
        <taxon>Acanthomorphata</taxon>
        <taxon>Anabantaria</taxon>
        <taxon>Anabantiformes</taxon>
        <taxon>Channoidei</taxon>
        <taxon>Channidae</taxon>
        <taxon>Channa</taxon>
    </lineage>
</organism>
<dbReference type="PANTHER" id="PTHR24106">
    <property type="entry name" value="NACHT, LRR AND CARD DOMAINS-CONTAINING"/>
    <property type="match status" value="1"/>
</dbReference>
<dbReference type="SUPFAM" id="SSF52047">
    <property type="entry name" value="RNI-like"/>
    <property type="match status" value="1"/>
</dbReference>
<evidence type="ECO:0000256" key="1">
    <source>
        <dbReference type="ARBA" id="ARBA00022614"/>
    </source>
</evidence>
<comment type="caution">
    <text evidence="3">The sequence shown here is derived from an EMBL/GenBank/DDBJ whole genome shotgun (WGS) entry which is preliminary data.</text>
</comment>
<keyword evidence="2" id="KW-0677">Repeat</keyword>
<dbReference type="Gene3D" id="3.80.10.10">
    <property type="entry name" value="Ribonuclease Inhibitor"/>
    <property type="match status" value="2"/>
</dbReference>
<evidence type="ECO:0000313" key="4">
    <source>
        <dbReference type="Proteomes" id="UP001187415"/>
    </source>
</evidence>
<dbReference type="Proteomes" id="UP001187415">
    <property type="component" value="Unassembled WGS sequence"/>
</dbReference>
<dbReference type="InterPro" id="IPR032675">
    <property type="entry name" value="LRR_dom_sf"/>
</dbReference>
<accession>A0AA88SYY5</accession>
<gene>
    <name evidence="3" type="ORF">Q5P01_007778</name>
</gene>
<proteinExistence type="predicted"/>
<evidence type="ECO:0000313" key="3">
    <source>
        <dbReference type="EMBL" id="KAK2851502.1"/>
    </source>
</evidence>
<dbReference type="FunFam" id="3.80.10.10:FF:001537">
    <property type="entry name" value="Si:ch211-233m11.1"/>
    <property type="match status" value="1"/>
</dbReference>
<keyword evidence="4" id="KW-1185">Reference proteome</keyword>
<dbReference type="InterPro" id="IPR051261">
    <property type="entry name" value="NLR"/>
</dbReference>
<protein>
    <submittedName>
        <fullName evidence="3">Uncharacterized protein</fullName>
    </submittedName>
</protein>
<name>A0AA88SYY5_CHASR</name>
<evidence type="ECO:0000256" key="2">
    <source>
        <dbReference type="ARBA" id="ARBA00022737"/>
    </source>
</evidence>
<dbReference type="EMBL" id="JAUPFM010000005">
    <property type="protein sequence ID" value="KAK2851502.1"/>
    <property type="molecule type" value="Genomic_DNA"/>
</dbReference>